<evidence type="ECO:0000313" key="3">
    <source>
        <dbReference type="Proteomes" id="UP001595629"/>
    </source>
</evidence>
<keyword evidence="1" id="KW-1133">Transmembrane helix</keyword>
<name>A0ABV7TLJ9_9RHOB</name>
<keyword evidence="1" id="KW-0472">Membrane</keyword>
<proteinExistence type="predicted"/>
<feature type="transmembrane region" description="Helical" evidence="1">
    <location>
        <begin position="248"/>
        <end position="266"/>
    </location>
</feature>
<feature type="transmembrane region" description="Helical" evidence="1">
    <location>
        <begin position="18"/>
        <end position="46"/>
    </location>
</feature>
<evidence type="ECO:0000256" key="1">
    <source>
        <dbReference type="SAM" id="Phobius"/>
    </source>
</evidence>
<keyword evidence="1" id="KW-0812">Transmembrane</keyword>
<feature type="transmembrane region" description="Helical" evidence="1">
    <location>
        <begin position="111"/>
        <end position="138"/>
    </location>
</feature>
<comment type="caution">
    <text evidence="2">The sequence shown here is derived from an EMBL/GenBank/DDBJ whole genome shotgun (WGS) entry which is preliminary data.</text>
</comment>
<dbReference type="RefSeq" id="WP_386736565.1">
    <property type="nucleotide sequence ID" value="NZ_JBHRXI010000016.1"/>
</dbReference>
<gene>
    <name evidence="2" type="ORF">ACFORG_16260</name>
</gene>
<dbReference type="EMBL" id="JBHRXI010000016">
    <property type="protein sequence ID" value="MFC3615313.1"/>
    <property type="molecule type" value="Genomic_DNA"/>
</dbReference>
<feature type="transmembrane region" description="Helical" evidence="1">
    <location>
        <begin position="206"/>
        <end position="236"/>
    </location>
</feature>
<sequence length="267" mass="28963">MTTVIEDTLERSLKRDRLILMVGLSAVVALAAVYTVLGIGMSMSAITMTRMAIEMPGMMMASGEWTIGYAFMIFLMWWIMMIAMMVPSAAPTVLFYAALVRKNTNVDKVYAAVPVFLSGYLLVWGVFSLAATAVQWFLVSIGKMSGMMEITQAPLAGGLLVAAGLYQLSPLKQACLRQCQHPLMFFMQNWRPGVLGALGMGTQNGWFCLGCCWVLMALLFVGGVMNLLWIAALALFVGLEKLAVGLPWLSRLSSLALIVGGLALVVL</sequence>
<feature type="transmembrane region" description="Helical" evidence="1">
    <location>
        <begin position="66"/>
        <end position="99"/>
    </location>
</feature>
<protein>
    <submittedName>
        <fullName evidence="2">DUF2182 domain-containing protein</fullName>
    </submittedName>
</protein>
<reference evidence="3" key="1">
    <citation type="journal article" date="2019" name="Int. J. Syst. Evol. Microbiol.">
        <title>The Global Catalogue of Microorganisms (GCM) 10K type strain sequencing project: providing services to taxonomists for standard genome sequencing and annotation.</title>
        <authorList>
            <consortium name="The Broad Institute Genomics Platform"/>
            <consortium name="The Broad Institute Genome Sequencing Center for Infectious Disease"/>
            <person name="Wu L."/>
            <person name="Ma J."/>
        </authorList>
    </citation>
    <scope>NUCLEOTIDE SEQUENCE [LARGE SCALE GENOMIC DNA]</scope>
    <source>
        <strain evidence="3">KCTC 42911</strain>
    </source>
</reference>
<accession>A0ABV7TLJ9</accession>
<dbReference type="Proteomes" id="UP001595629">
    <property type="component" value="Unassembled WGS sequence"/>
</dbReference>
<organism evidence="2 3">
    <name type="scientific">Lutimaribacter marinistellae</name>
    <dbReference type="NCBI Taxonomy" id="1820329"/>
    <lineage>
        <taxon>Bacteria</taxon>
        <taxon>Pseudomonadati</taxon>
        <taxon>Pseudomonadota</taxon>
        <taxon>Alphaproteobacteria</taxon>
        <taxon>Rhodobacterales</taxon>
        <taxon>Roseobacteraceae</taxon>
        <taxon>Lutimaribacter</taxon>
    </lineage>
</organism>
<evidence type="ECO:0000313" key="2">
    <source>
        <dbReference type="EMBL" id="MFC3615313.1"/>
    </source>
</evidence>
<keyword evidence="3" id="KW-1185">Reference proteome</keyword>
<dbReference type="Pfam" id="PF09948">
    <property type="entry name" value="PpoB2"/>
    <property type="match status" value="1"/>
</dbReference>
<dbReference type="InterPro" id="IPR018688">
    <property type="entry name" value="PpoB2-like"/>
</dbReference>
<feature type="transmembrane region" description="Helical" evidence="1">
    <location>
        <begin position="150"/>
        <end position="168"/>
    </location>
</feature>